<dbReference type="EMBL" id="QBMC01000017">
    <property type="protein sequence ID" value="PZO21794.1"/>
    <property type="molecule type" value="Genomic_DNA"/>
</dbReference>
<proteinExistence type="inferred from homology"/>
<dbReference type="SMART" id="SM00387">
    <property type="entry name" value="HATPase_c"/>
    <property type="match status" value="1"/>
</dbReference>
<comment type="similarity">
    <text evidence="2">In the N-terminal section; belongs to the phytochrome family.</text>
</comment>
<dbReference type="Proteomes" id="UP000249354">
    <property type="component" value="Unassembled WGS sequence"/>
</dbReference>
<dbReference type="PANTHER" id="PTHR43047:SF72">
    <property type="entry name" value="OSMOSENSING HISTIDINE PROTEIN KINASE SLN1"/>
    <property type="match status" value="1"/>
</dbReference>
<dbReference type="InterPro" id="IPR005467">
    <property type="entry name" value="His_kinase_dom"/>
</dbReference>
<feature type="coiled-coil region" evidence="10">
    <location>
        <begin position="129"/>
        <end position="174"/>
    </location>
</feature>
<feature type="modified residue" description="4-aspartylphosphate" evidence="9">
    <location>
        <position position="61"/>
    </location>
</feature>
<dbReference type="Gene3D" id="1.10.287.130">
    <property type="match status" value="1"/>
</dbReference>
<dbReference type="SUPFAM" id="SSF55874">
    <property type="entry name" value="ATPase domain of HSP90 chaperone/DNA topoisomerase II/histidine kinase"/>
    <property type="match status" value="1"/>
</dbReference>
<dbReference type="CDD" id="cd00082">
    <property type="entry name" value="HisKA"/>
    <property type="match status" value="1"/>
</dbReference>
<keyword evidence="10" id="KW-0175">Coiled coil</keyword>
<dbReference type="AlphaFoldDB" id="A0A2W4UNT2"/>
<protein>
    <recommendedName>
        <fullName evidence="8">Circadian input-output histidine kinase CikA</fullName>
        <ecNumber evidence="3">2.7.13.3</ecNumber>
    </recommendedName>
</protein>
<accession>A0A2W4UNT2</accession>
<dbReference type="SUPFAM" id="SSF47384">
    <property type="entry name" value="Homodimeric domain of signal transducing histidine kinase"/>
    <property type="match status" value="1"/>
</dbReference>
<dbReference type="InterPro" id="IPR011006">
    <property type="entry name" value="CheY-like_superfamily"/>
</dbReference>
<gene>
    <name evidence="14" type="ORF">DCF25_04400</name>
</gene>
<dbReference type="Pfam" id="PF02518">
    <property type="entry name" value="HATPase_c"/>
    <property type="match status" value="1"/>
</dbReference>
<keyword evidence="4 9" id="KW-0597">Phosphoprotein</keyword>
<evidence type="ECO:0000256" key="6">
    <source>
        <dbReference type="ARBA" id="ARBA00022777"/>
    </source>
</evidence>
<dbReference type="InterPro" id="IPR036890">
    <property type="entry name" value="HATPase_C_sf"/>
</dbReference>
<evidence type="ECO:0000256" key="5">
    <source>
        <dbReference type="ARBA" id="ARBA00022679"/>
    </source>
</evidence>
<dbReference type="PROSITE" id="PS50109">
    <property type="entry name" value="HIS_KIN"/>
    <property type="match status" value="1"/>
</dbReference>
<reference evidence="14 15" key="2">
    <citation type="submission" date="2018-06" db="EMBL/GenBank/DDBJ databases">
        <title>Metagenomic assembly of (sub)arctic Cyanobacteria and their associated microbiome from non-axenic cultures.</title>
        <authorList>
            <person name="Baurain D."/>
        </authorList>
    </citation>
    <scope>NUCLEOTIDE SEQUENCE [LARGE SCALE GENOMIC DNA]</scope>
    <source>
        <strain evidence="14">ULC129bin1</strain>
    </source>
</reference>
<comment type="caution">
    <text evidence="14">The sequence shown here is derived from an EMBL/GenBank/DDBJ whole genome shotgun (WGS) entry which is preliminary data.</text>
</comment>
<evidence type="ECO:0000256" key="7">
    <source>
        <dbReference type="ARBA" id="ARBA00023012"/>
    </source>
</evidence>
<evidence type="ECO:0000313" key="15">
    <source>
        <dbReference type="Proteomes" id="UP000249354"/>
    </source>
</evidence>
<dbReference type="CDD" id="cd16922">
    <property type="entry name" value="HATPase_EvgS-ArcB-TorS-like"/>
    <property type="match status" value="1"/>
</dbReference>
<dbReference type="CDD" id="cd00156">
    <property type="entry name" value="REC"/>
    <property type="match status" value="1"/>
</dbReference>
<evidence type="ECO:0000313" key="14">
    <source>
        <dbReference type="EMBL" id="PZO21794.1"/>
    </source>
</evidence>
<dbReference type="Pfam" id="PF00512">
    <property type="entry name" value="HisKA"/>
    <property type="match status" value="1"/>
</dbReference>
<dbReference type="Pfam" id="PF00072">
    <property type="entry name" value="Response_reg"/>
    <property type="match status" value="1"/>
</dbReference>
<dbReference type="FunFam" id="3.30.565.10:FF:000010">
    <property type="entry name" value="Sensor histidine kinase RcsC"/>
    <property type="match status" value="1"/>
</dbReference>
<sequence>MSTSLDEALNVLIVDDDEVDRMALSRALKATSLSVVITEASDADAALAAVAAVEPDCVFLDYHLPGRNGLSLVRRMRRMGVQVPLIVLTGQGNEQTAVELMKAGASDYLPKSKLSTETIARLVRSAMRVYRAEQTIEETNRRLREKNQLLEQKNQELERQRRQIYKQNLQLQEVSRLKSEFLATMSHELRTPLNAIIGFSQILISKTKGPLTDYQQDMLSRVLSNGKNLLELINDILAFSRIEAGRLELEPVPFDLSNLVRATVEELRSLAAQKSIALELEVALADPTVINDIARVRQIVVNLISNAIKFTSQGSVRVVVTAADCANPSGQDVVISVLDTGCGISALDQVYIFDAFHQSDQKVTRRHAGTGLGLAITHSLVNMMRGEITVDSKVGEGSLFRVVLPREVKADEKKAPKNLAQQISTSSISRVSSAIRQQSPSKSVREN</sequence>
<feature type="region of interest" description="Disordered" evidence="11">
    <location>
        <begin position="412"/>
        <end position="447"/>
    </location>
</feature>
<evidence type="ECO:0000259" key="12">
    <source>
        <dbReference type="PROSITE" id="PS50109"/>
    </source>
</evidence>
<evidence type="ECO:0000256" key="11">
    <source>
        <dbReference type="SAM" id="MobiDB-lite"/>
    </source>
</evidence>
<keyword evidence="5" id="KW-0808">Transferase</keyword>
<evidence type="ECO:0000256" key="8">
    <source>
        <dbReference type="ARBA" id="ARBA00074306"/>
    </source>
</evidence>
<dbReference type="Gene3D" id="3.40.50.2300">
    <property type="match status" value="1"/>
</dbReference>
<dbReference type="SUPFAM" id="SSF52172">
    <property type="entry name" value="CheY-like"/>
    <property type="match status" value="1"/>
</dbReference>
<name>A0A2W4UNT2_9CYAN</name>
<dbReference type="PANTHER" id="PTHR43047">
    <property type="entry name" value="TWO-COMPONENT HISTIDINE PROTEIN KINASE"/>
    <property type="match status" value="1"/>
</dbReference>
<dbReference type="InterPro" id="IPR001789">
    <property type="entry name" value="Sig_transdc_resp-reg_receiver"/>
</dbReference>
<evidence type="ECO:0000256" key="3">
    <source>
        <dbReference type="ARBA" id="ARBA00012438"/>
    </source>
</evidence>
<keyword evidence="6 14" id="KW-0418">Kinase</keyword>
<dbReference type="EC" id="2.7.13.3" evidence="3"/>
<dbReference type="InterPro" id="IPR003594">
    <property type="entry name" value="HATPase_dom"/>
</dbReference>
<evidence type="ECO:0000256" key="4">
    <source>
        <dbReference type="ARBA" id="ARBA00022553"/>
    </source>
</evidence>
<evidence type="ECO:0000256" key="10">
    <source>
        <dbReference type="SAM" id="Coils"/>
    </source>
</evidence>
<reference evidence="15" key="1">
    <citation type="submission" date="2018-04" db="EMBL/GenBank/DDBJ databases">
        <authorList>
            <person name="Cornet L."/>
        </authorList>
    </citation>
    <scope>NUCLEOTIDE SEQUENCE [LARGE SCALE GENOMIC DNA]</scope>
</reference>
<dbReference type="SMART" id="SM00388">
    <property type="entry name" value="HisKA"/>
    <property type="match status" value="1"/>
</dbReference>
<dbReference type="SMART" id="SM00448">
    <property type="entry name" value="REC"/>
    <property type="match status" value="1"/>
</dbReference>
<keyword evidence="7" id="KW-0902">Two-component regulatory system</keyword>
<dbReference type="InterPro" id="IPR003661">
    <property type="entry name" value="HisK_dim/P_dom"/>
</dbReference>
<feature type="compositionally biased region" description="Low complexity" evidence="11">
    <location>
        <begin position="421"/>
        <end position="439"/>
    </location>
</feature>
<dbReference type="PRINTS" id="PR00344">
    <property type="entry name" value="BCTRLSENSOR"/>
</dbReference>
<dbReference type="GO" id="GO:0000155">
    <property type="term" value="F:phosphorelay sensor kinase activity"/>
    <property type="evidence" value="ECO:0007669"/>
    <property type="project" value="InterPro"/>
</dbReference>
<feature type="domain" description="Response regulatory" evidence="13">
    <location>
        <begin position="10"/>
        <end position="126"/>
    </location>
</feature>
<dbReference type="Gene3D" id="3.30.565.10">
    <property type="entry name" value="Histidine kinase-like ATPase, C-terminal domain"/>
    <property type="match status" value="1"/>
</dbReference>
<feature type="domain" description="Histidine kinase" evidence="12">
    <location>
        <begin position="184"/>
        <end position="408"/>
    </location>
</feature>
<evidence type="ECO:0000256" key="1">
    <source>
        <dbReference type="ARBA" id="ARBA00000085"/>
    </source>
</evidence>
<evidence type="ECO:0000259" key="13">
    <source>
        <dbReference type="PROSITE" id="PS50110"/>
    </source>
</evidence>
<comment type="catalytic activity">
    <reaction evidence="1">
        <text>ATP + protein L-histidine = ADP + protein N-phospho-L-histidine.</text>
        <dbReference type="EC" id="2.7.13.3"/>
    </reaction>
</comment>
<evidence type="ECO:0000256" key="9">
    <source>
        <dbReference type="PROSITE-ProRule" id="PRU00169"/>
    </source>
</evidence>
<dbReference type="PROSITE" id="PS50110">
    <property type="entry name" value="RESPONSE_REGULATORY"/>
    <property type="match status" value="1"/>
</dbReference>
<dbReference type="InterPro" id="IPR036097">
    <property type="entry name" value="HisK_dim/P_sf"/>
</dbReference>
<evidence type="ECO:0000256" key="2">
    <source>
        <dbReference type="ARBA" id="ARBA00006402"/>
    </source>
</evidence>
<dbReference type="InterPro" id="IPR004358">
    <property type="entry name" value="Sig_transdc_His_kin-like_C"/>
</dbReference>
<organism evidence="14 15">
    <name type="scientific">Leptolyngbya foveolarum</name>
    <dbReference type="NCBI Taxonomy" id="47253"/>
    <lineage>
        <taxon>Bacteria</taxon>
        <taxon>Bacillati</taxon>
        <taxon>Cyanobacteriota</taxon>
        <taxon>Cyanophyceae</taxon>
        <taxon>Leptolyngbyales</taxon>
        <taxon>Leptolyngbyaceae</taxon>
        <taxon>Leptolyngbya group</taxon>
        <taxon>Leptolyngbya</taxon>
    </lineage>
</organism>